<reference evidence="3" key="1">
    <citation type="submission" date="2017-02" db="UniProtKB">
        <authorList>
            <consortium name="WormBaseParasite"/>
        </authorList>
    </citation>
    <scope>IDENTIFICATION</scope>
</reference>
<gene>
    <name evidence="1" type="ORF">HPLM_LOCUS14677</name>
</gene>
<dbReference type="EMBL" id="UZAF01018657">
    <property type="protein sequence ID" value="VDO53656.1"/>
    <property type="molecule type" value="Genomic_DNA"/>
</dbReference>
<organism evidence="3">
    <name type="scientific">Haemonchus placei</name>
    <name type="common">Barber's pole worm</name>
    <dbReference type="NCBI Taxonomy" id="6290"/>
    <lineage>
        <taxon>Eukaryota</taxon>
        <taxon>Metazoa</taxon>
        <taxon>Ecdysozoa</taxon>
        <taxon>Nematoda</taxon>
        <taxon>Chromadorea</taxon>
        <taxon>Rhabditida</taxon>
        <taxon>Rhabditina</taxon>
        <taxon>Rhabditomorpha</taxon>
        <taxon>Strongyloidea</taxon>
        <taxon>Trichostrongylidae</taxon>
        <taxon>Haemonchus</taxon>
    </lineage>
</organism>
<evidence type="ECO:0000313" key="2">
    <source>
        <dbReference type="Proteomes" id="UP000268014"/>
    </source>
</evidence>
<name>A0A0N4WSZ7_HAEPC</name>
<sequence length="107" mass="11732">MRCIRAANVTDNKLLERFLCRPSGSDTVESVQFNEKTVSTPSDVVFEEEQSSGSDIVYESVPAGPSCSEDISTVPETPELAQLLGLVMMSLDFALTQARYGIFMFVT</sequence>
<evidence type="ECO:0000313" key="1">
    <source>
        <dbReference type="EMBL" id="VDO53656.1"/>
    </source>
</evidence>
<evidence type="ECO:0000313" key="3">
    <source>
        <dbReference type="WBParaSite" id="HPLM_0001468501-mRNA-1"/>
    </source>
</evidence>
<dbReference type="Proteomes" id="UP000268014">
    <property type="component" value="Unassembled WGS sequence"/>
</dbReference>
<reference evidence="1 2" key="2">
    <citation type="submission" date="2018-11" db="EMBL/GenBank/DDBJ databases">
        <authorList>
            <consortium name="Pathogen Informatics"/>
        </authorList>
    </citation>
    <scope>NUCLEOTIDE SEQUENCE [LARGE SCALE GENOMIC DNA]</scope>
    <source>
        <strain evidence="1 2">MHpl1</strain>
    </source>
</reference>
<proteinExistence type="predicted"/>
<dbReference type="AlphaFoldDB" id="A0A0N4WSZ7"/>
<protein>
    <submittedName>
        <fullName evidence="1 3">Uncharacterized protein</fullName>
    </submittedName>
</protein>
<keyword evidence="2" id="KW-1185">Reference proteome</keyword>
<accession>A0A0N4WSZ7</accession>
<dbReference type="WBParaSite" id="HPLM_0001468501-mRNA-1">
    <property type="protein sequence ID" value="HPLM_0001468501-mRNA-1"/>
    <property type="gene ID" value="HPLM_0001468501"/>
</dbReference>